<dbReference type="InterPro" id="IPR007295">
    <property type="entry name" value="DUF402"/>
</dbReference>
<gene>
    <name evidence="2" type="ORF">bsdtw1_01633</name>
</gene>
<protein>
    <recommendedName>
        <fullName evidence="1">DUF402 domain-containing protein</fullName>
    </recommendedName>
</protein>
<evidence type="ECO:0000259" key="1">
    <source>
        <dbReference type="Pfam" id="PF04167"/>
    </source>
</evidence>
<dbReference type="PANTHER" id="PTHR41271">
    <property type="entry name" value="DUF402 DOMAIN-CONTAINING PROTEIN"/>
    <property type="match status" value="1"/>
</dbReference>
<evidence type="ECO:0000313" key="2">
    <source>
        <dbReference type="EMBL" id="GFP75549.1"/>
    </source>
</evidence>
<dbReference type="EMBL" id="BLZR01000001">
    <property type="protein sequence ID" value="GFP75549.1"/>
    <property type="molecule type" value="Genomic_DNA"/>
</dbReference>
<feature type="domain" description="DUF402" evidence="1">
    <location>
        <begin position="69"/>
        <end position="161"/>
    </location>
</feature>
<proteinExistence type="predicted"/>
<dbReference type="Gene3D" id="2.40.380.10">
    <property type="entry name" value="FomD-like"/>
    <property type="match status" value="1"/>
</dbReference>
<organism evidence="2 3">
    <name type="scientific">Clostridium fungisolvens</name>
    <dbReference type="NCBI Taxonomy" id="1604897"/>
    <lineage>
        <taxon>Bacteria</taxon>
        <taxon>Bacillati</taxon>
        <taxon>Bacillota</taxon>
        <taxon>Clostridia</taxon>
        <taxon>Eubacteriales</taxon>
        <taxon>Clostridiaceae</taxon>
        <taxon>Clostridium</taxon>
    </lineage>
</organism>
<name>A0A6V8SE81_9CLOT</name>
<dbReference type="SUPFAM" id="SSF159234">
    <property type="entry name" value="FomD-like"/>
    <property type="match status" value="1"/>
</dbReference>
<keyword evidence="3" id="KW-1185">Reference proteome</keyword>
<dbReference type="AlphaFoldDB" id="A0A6V8SE81"/>
<dbReference type="Proteomes" id="UP000580568">
    <property type="component" value="Unassembled WGS sequence"/>
</dbReference>
<comment type="caution">
    <text evidence="2">The sequence shown here is derived from an EMBL/GenBank/DDBJ whole genome shotgun (WGS) entry which is preliminary data.</text>
</comment>
<accession>A0A6V8SE81</accession>
<dbReference type="Pfam" id="PF04167">
    <property type="entry name" value="DUF402"/>
    <property type="match status" value="1"/>
</dbReference>
<dbReference type="PANTHER" id="PTHR41271:SF1">
    <property type="entry name" value="DUF402 DOMAIN-CONTAINING PROTEIN"/>
    <property type="match status" value="1"/>
</dbReference>
<evidence type="ECO:0000313" key="3">
    <source>
        <dbReference type="Proteomes" id="UP000580568"/>
    </source>
</evidence>
<reference evidence="2 3" key="1">
    <citation type="submission" date="2020-07" db="EMBL/GenBank/DDBJ databases">
        <title>A new beta-1,3-glucan-decomposing anaerobic bacterium isolated from anoxic soil subjected to biological soil disinfestation.</title>
        <authorList>
            <person name="Ueki A."/>
            <person name="Tonouchi A."/>
        </authorList>
    </citation>
    <scope>NUCLEOTIDE SEQUENCE [LARGE SCALE GENOMIC DNA]</scope>
    <source>
        <strain evidence="2 3">TW1</strain>
    </source>
</reference>
<dbReference type="InterPro" id="IPR035930">
    <property type="entry name" value="FomD-like_sf"/>
</dbReference>
<sequence length="179" mass="21118">MVLIKRKYANKPDWTRVLKRKFTTRYFKNADFEGYASVTSIQKVSKPLIKNILGKDYCLADDGYIWLEIMPFKGNYCMTTMYDQNKEIVQWYFDITRKKGLTEEGIPFFEDLFLDVVVLPDSNVLLLDEMELKDALDKGEITEQEFNMAYTEAKEIMKNIAVDVNKLSDFSNKYLKEFF</sequence>